<keyword evidence="6" id="KW-1185">Reference proteome</keyword>
<dbReference type="InterPro" id="IPR011761">
    <property type="entry name" value="ATP-grasp"/>
</dbReference>
<sequence length="558" mass="62632">MHLYEQTFLFTDLLGGWHLAAGSLAKMLDSNSSLLAHRVQNAALLFLSLALLPLDSIILFLSLILRAILPSRVERHRRDARQEHGFQPHTVLVTGVGMTKGLALARLFYQAGHDVVGADFEPDGAPVCGRVSRSVKKFYSLEMPIRKRDAPPGSPSPHMYIQQLLDIVTREKVDLWVSCSGVASAIEDGMAKEVLESRTSCKAIQFDVRTTQRLHEKHSFIQHTRDTVGLRVPETHEITSRAAAERILRDTPAAGREYIMKPIGVDDAARADMTLLPRASAVDTAKHIARLKISETSPWILQQYIRGREYCTHSLVVDGRVKAFVACPSAELLMHYEALPFESPLSLAMLDFTTRYAAKGGGGGGGHKRDFTGHLSFDFMVEEEDERADSPESITLYPIECNPRAHTAVVLFDGTTEMVDAYFSSLEPDNSDDSSDANSNSTGTNMTPDPSPSPVVHPRRLHDKYFWLGHDLVTRVVLSTLSLLPLASPSASIPAILQNYAVFLTRLFTWRDGTYQLWDPQPWWWLYHVYWPVRFWRCLVQGKKWSRLNVSTTKMFEC</sequence>
<evidence type="ECO:0000256" key="3">
    <source>
        <dbReference type="SAM" id="Phobius"/>
    </source>
</evidence>
<feature type="region of interest" description="Disordered" evidence="2">
    <location>
        <begin position="425"/>
        <end position="456"/>
    </location>
</feature>
<protein>
    <recommendedName>
        <fullName evidence="4">ATP-grasp domain-containing protein</fullName>
    </recommendedName>
</protein>
<evidence type="ECO:0000256" key="2">
    <source>
        <dbReference type="SAM" id="MobiDB-lite"/>
    </source>
</evidence>
<dbReference type="PROSITE" id="PS50975">
    <property type="entry name" value="ATP_GRASP"/>
    <property type="match status" value="1"/>
</dbReference>
<accession>A0A0D2FPX1</accession>
<name>A0A0D2FPX1_9EURO</name>
<feature type="transmembrane region" description="Helical" evidence="3">
    <location>
        <begin position="45"/>
        <end position="69"/>
    </location>
</feature>
<dbReference type="SUPFAM" id="SSF56059">
    <property type="entry name" value="Glutathione synthetase ATP-binding domain-like"/>
    <property type="match status" value="1"/>
</dbReference>
<dbReference type="EMBL" id="KN846958">
    <property type="protein sequence ID" value="KIW68630.1"/>
    <property type="molecule type" value="Genomic_DNA"/>
</dbReference>
<dbReference type="Gene3D" id="3.30.470.20">
    <property type="entry name" value="ATP-grasp fold, B domain"/>
    <property type="match status" value="1"/>
</dbReference>
<dbReference type="GO" id="GO:0005524">
    <property type="term" value="F:ATP binding"/>
    <property type="evidence" value="ECO:0007669"/>
    <property type="project" value="UniProtKB-UniRule"/>
</dbReference>
<keyword evidence="3" id="KW-0812">Transmembrane</keyword>
<dbReference type="STRING" id="5601.A0A0D2FPX1"/>
<evidence type="ECO:0000313" key="6">
    <source>
        <dbReference type="Proteomes" id="UP000054266"/>
    </source>
</evidence>
<dbReference type="Proteomes" id="UP000054266">
    <property type="component" value="Unassembled WGS sequence"/>
</dbReference>
<reference evidence="5 6" key="1">
    <citation type="submission" date="2015-01" db="EMBL/GenBank/DDBJ databases">
        <title>The Genome Sequence of Capronia semiimmersa CBS27337.</title>
        <authorList>
            <consortium name="The Broad Institute Genomics Platform"/>
            <person name="Cuomo C."/>
            <person name="de Hoog S."/>
            <person name="Gorbushina A."/>
            <person name="Stielow B."/>
            <person name="Teixiera M."/>
            <person name="Abouelleil A."/>
            <person name="Chapman S.B."/>
            <person name="Priest M."/>
            <person name="Young S.K."/>
            <person name="Wortman J."/>
            <person name="Nusbaum C."/>
            <person name="Birren B."/>
        </authorList>
    </citation>
    <scope>NUCLEOTIDE SEQUENCE [LARGE SCALE GENOMIC DNA]</scope>
    <source>
        <strain evidence="5 6">CBS 27337</strain>
    </source>
</reference>
<dbReference type="HOGENOM" id="CLU_026180_1_0_1"/>
<keyword evidence="1" id="KW-0067">ATP-binding</keyword>
<dbReference type="GO" id="GO:0046872">
    <property type="term" value="F:metal ion binding"/>
    <property type="evidence" value="ECO:0007669"/>
    <property type="project" value="InterPro"/>
</dbReference>
<gene>
    <name evidence="5" type="ORF">PV04_04564</name>
</gene>
<keyword evidence="3" id="KW-0472">Membrane</keyword>
<evidence type="ECO:0000313" key="5">
    <source>
        <dbReference type="EMBL" id="KIW68630.1"/>
    </source>
</evidence>
<proteinExistence type="predicted"/>
<dbReference type="InterPro" id="IPR036291">
    <property type="entry name" value="NAD(P)-bd_dom_sf"/>
</dbReference>
<keyword evidence="3" id="KW-1133">Transmembrane helix</keyword>
<evidence type="ECO:0000256" key="1">
    <source>
        <dbReference type="PROSITE-ProRule" id="PRU00409"/>
    </source>
</evidence>
<keyword evidence="1" id="KW-0547">Nucleotide-binding</keyword>
<feature type="domain" description="ATP-grasp" evidence="4">
    <location>
        <begin position="222"/>
        <end position="427"/>
    </location>
</feature>
<organism evidence="5 6">
    <name type="scientific">Phialophora macrospora</name>
    <dbReference type="NCBI Taxonomy" id="1851006"/>
    <lineage>
        <taxon>Eukaryota</taxon>
        <taxon>Fungi</taxon>
        <taxon>Dikarya</taxon>
        <taxon>Ascomycota</taxon>
        <taxon>Pezizomycotina</taxon>
        <taxon>Eurotiomycetes</taxon>
        <taxon>Chaetothyriomycetidae</taxon>
        <taxon>Chaetothyriales</taxon>
        <taxon>Herpotrichiellaceae</taxon>
        <taxon>Phialophora</taxon>
    </lineage>
</organism>
<dbReference type="AlphaFoldDB" id="A0A0D2FPX1"/>
<evidence type="ECO:0000259" key="4">
    <source>
        <dbReference type="PROSITE" id="PS50975"/>
    </source>
</evidence>
<dbReference type="SUPFAM" id="SSF51735">
    <property type="entry name" value="NAD(P)-binding Rossmann-fold domains"/>
    <property type="match status" value="1"/>
</dbReference>